<accession>A0A9L0JC07</accession>
<dbReference type="AlphaFoldDB" id="A0A9L0JC07"/>
<dbReference type="Proteomes" id="UP000694387">
    <property type="component" value="Chromosome 3"/>
</dbReference>
<sequence>MGIGGRNFLQDKCNTLRPPLPSTPQKLTVLFSVHSDFLPSASSPVHVEVLQGCVEMHQGRILRSCYDVPCQSVVQSHYNVNTDIIRNLKTE</sequence>
<reference evidence="1 2" key="1">
    <citation type="journal article" date="2020" name="Nat. Commun.">
        <title>Donkey genomes provide new insights into domestication and selection for coat color.</title>
        <authorList>
            <person name="Wang"/>
            <person name="C."/>
            <person name="Li"/>
            <person name="H."/>
            <person name="Guo"/>
            <person name="Y."/>
            <person name="Huang"/>
            <person name="J."/>
            <person name="Sun"/>
            <person name="Y."/>
            <person name="Min"/>
            <person name="J."/>
            <person name="Wang"/>
            <person name="J."/>
            <person name="Fang"/>
            <person name="X."/>
            <person name="Zhao"/>
            <person name="Z."/>
            <person name="Wang"/>
            <person name="S."/>
            <person name="Zhang"/>
            <person name="Y."/>
            <person name="Liu"/>
            <person name="Q."/>
            <person name="Jiang"/>
            <person name="Q."/>
            <person name="Wang"/>
            <person name="X."/>
            <person name="Guo"/>
            <person name="Y."/>
            <person name="Yang"/>
            <person name="C."/>
            <person name="Wang"/>
            <person name="Y."/>
            <person name="Tian"/>
            <person name="F."/>
            <person name="Zhuang"/>
            <person name="G."/>
            <person name="Fan"/>
            <person name="Y."/>
            <person name="Gao"/>
            <person name="Q."/>
            <person name="Li"/>
            <person name="Y."/>
            <person name="Ju"/>
            <person name="Z."/>
            <person name="Li"/>
            <person name="J."/>
            <person name="Li"/>
            <person name="R."/>
            <person name="Hou"/>
            <person name="M."/>
            <person name="Yang"/>
            <person name="G."/>
            <person name="Liu"/>
            <person name="G."/>
            <person name="Liu"/>
            <person name="W."/>
            <person name="Guo"/>
            <person name="J."/>
            <person name="Pan"/>
            <person name="S."/>
            <person name="Fan"/>
            <person name="G."/>
            <person name="Zhang"/>
            <person name="W."/>
            <person name="Zhang"/>
            <person name="R."/>
            <person name="Yu"/>
            <person name="J."/>
            <person name="Zhang"/>
            <person name="X."/>
            <person name="Yin"/>
            <person name="Q."/>
            <person name="Ji"/>
            <person name="C."/>
            <person name="Jin"/>
            <person name="Y."/>
            <person name="Yue"/>
            <person name="G."/>
            <person name="Liu"/>
            <person name="M."/>
            <person name="Xu"/>
            <person name="J."/>
            <person name="Liu"/>
            <person name="S."/>
            <person name="Jordana"/>
            <person name="J."/>
            <person name="Noce"/>
            <person name="A."/>
            <person name="Amills"/>
            <person name="M."/>
            <person name="Wu"/>
            <person name="D.D."/>
            <person name="Li"/>
            <person name="S."/>
            <person name="Zhou"/>
            <person name="X. and Zhong"/>
            <person name="J."/>
        </authorList>
    </citation>
    <scope>NUCLEOTIDE SEQUENCE [LARGE SCALE GENOMIC DNA]</scope>
</reference>
<name>A0A9L0JC07_EQUAS</name>
<reference evidence="1" key="2">
    <citation type="submission" date="2025-05" db="UniProtKB">
        <authorList>
            <consortium name="Ensembl"/>
        </authorList>
    </citation>
    <scope>IDENTIFICATION</scope>
</reference>
<protein>
    <submittedName>
        <fullName evidence="1">Uncharacterized protein</fullName>
    </submittedName>
</protein>
<organism evidence="1 2">
    <name type="scientific">Equus asinus</name>
    <name type="common">Donkey</name>
    <name type="synonym">Equus africanus asinus</name>
    <dbReference type="NCBI Taxonomy" id="9793"/>
    <lineage>
        <taxon>Eukaryota</taxon>
        <taxon>Metazoa</taxon>
        <taxon>Chordata</taxon>
        <taxon>Craniata</taxon>
        <taxon>Vertebrata</taxon>
        <taxon>Euteleostomi</taxon>
        <taxon>Mammalia</taxon>
        <taxon>Eutheria</taxon>
        <taxon>Laurasiatheria</taxon>
        <taxon>Perissodactyla</taxon>
        <taxon>Equidae</taxon>
        <taxon>Equus</taxon>
    </lineage>
</organism>
<proteinExistence type="predicted"/>
<evidence type="ECO:0000313" key="1">
    <source>
        <dbReference type="Ensembl" id="ENSEASP00005047542.1"/>
    </source>
</evidence>
<evidence type="ECO:0000313" key="2">
    <source>
        <dbReference type="Proteomes" id="UP000694387"/>
    </source>
</evidence>
<dbReference type="Ensembl" id="ENSEAST00005075641.1">
    <property type="protein sequence ID" value="ENSEASP00005059992.1"/>
    <property type="gene ID" value="ENSEASG00005029957.1"/>
</dbReference>
<dbReference type="Ensembl" id="ENSEAST00005040674.1">
    <property type="protein sequence ID" value="ENSEASP00005047542.1"/>
    <property type="gene ID" value="ENSEASG00005035958.1"/>
</dbReference>
<dbReference type="GeneTree" id="ENSGT00970000193562"/>
<keyword evidence="2" id="KW-1185">Reference proteome</keyword>